<sequence>DLNGALEFLGRVVPRKAITVCVSDFLGQTNPSRRLMDAHLRRQVVLSETLAQTSATALRQANRRHDVVAVQITDPRELGLPDVGWVVLQDAETGQIVEINTGEKRRREAYTQRQADAQEELQRLFRASGIDSIQLRTDEPYVTALERFFEMRLKRRHLAA</sequence>
<dbReference type="PANTHER" id="PTHR33608:SF6">
    <property type="entry name" value="BLL2464 PROTEIN"/>
    <property type="match status" value="1"/>
</dbReference>
<dbReference type="Pfam" id="PF01882">
    <property type="entry name" value="DUF58"/>
    <property type="match status" value="1"/>
</dbReference>
<organism evidence="2">
    <name type="scientific">marine metagenome</name>
    <dbReference type="NCBI Taxonomy" id="408172"/>
    <lineage>
        <taxon>unclassified sequences</taxon>
        <taxon>metagenomes</taxon>
        <taxon>ecological metagenomes</taxon>
    </lineage>
</organism>
<protein>
    <recommendedName>
        <fullName evidence="1">DUF58 domain-containing protein</fullName>
    </recommendedName>
</protein>
<proteinExistence type="predicted"/>
<dbReference type="EMBL" id="UINC01058301">
    <property type="protein sequence ID" value="SVB80398.1"/>
    <property type="molecule type" value="Genomic_DNA"/>
</dbReference>
<dbReference type="AlphaFoldDB" id="A0A382GZA9"/>
<reference evidence="2" key="1">
    <citation type="submission" date="2018-05" db="EMBL/GenBank/DDBJ databases">
        <authorList>
            <person name="Lanie J.A."/>
            <person name="Ng W.-L."/>
            <person name="Kazmierczak K.M."/>
            <person name="Andrzejewski T.M."/>
            <person name="Davidsen T.M."/>
            <person name="Wayne K.J."/>
            <person name="Tettelin H."/>
            <person name="Glass J.I."/>
            <person name="Rusch D."/>
            <person name="Podicherti R."/>
            <person name="Tsui H.-C.T."/>
            <person name="Winkler M.E."/>
        </authorList>
    </citation>
    <scope>NUCLEOTIDE SEQUENCE</scope>
</reference>
<dbReference type="InterPro" id="IPR002881">
    <property type="entry name" value="DUF58"/>
</dbReference>
<feature type="non-terminal residue" evidence="2">
    <location>
        <position position="1"/>
    </location>
</feature>
<evidence type="ECO:0000259" key="1">
    <source>
        <dbReference type="Pfam" id="PF01882"/>
    </source>
</evidence>
<gene>
    <name evidence="2" type="ORF">METZ01_LOCUS233252</name>
</gene>
<dbReference type="PANTHER" id="PTHR33608">
    <property type="entry name" value="BLL2464 PROTEIN"/>
    <property type="match status" value="1"/>
</dbReference>
<evidence type="ECO:0000313" key="2">
    <source>
        <dbReference type="EMBL" id="SVB80398.1"/>
    </source>
</evidence>
<accession>A0A382GZA9</accession>
<feature type="domain" description="DUF58" evidence="1">
    <location>
        <begin position="1"/>
        <end position="119"/>
    </location>
</feature>
<name>A0A382GZA9_9ZZZZ</name>